<evidence type="ECO:0000256" key="2">
    <source>
        <dbReference type="ARBA" id="ARBA00023125"/>
    </source>
</evidence>
<evidence type="ECO:0000256" key="3">
    <source>
        <dbReference type="ARBA" id="ARBA00023163"/>
    </source>
</evidence>
<dbReference type="InterPro" id="IPR046335">
    <property type="entry name" value="LacI/GalR-like_sensor"/>
</dbReference>
<dbReference type="SUPFAM" id="SSF53822">
    <property type="entry name" value="Periplasmic binding protein-like I"/>
    <property type="match status" value="1"/>
</dbReference>
<keyword evidence="1" id="KW-0805">Transcription regulation</keyword>
<dbReference type="InParanoid" id="A0A420XU76"/>
<dbReference type="PROSITE" id="PS00356">
    <property type="entry name" value="HTH_LACI_1"/>
    <property type="match status" value="1"/>
</dbReference>
<dbReference type="CDD" id="cd01392">
    <property type="entry name" value="HTH_LacI"/>
    <property type="match status" value="1"/>
</dbReference>
<sequence>MGPSMRDVAARAGVSPKTVSNVVRGWPNVTDETRARVNEALEALGYRMNLSARMLRSGRSGMLALAVPYLAVPYFAELTSGIVRVAEARGWTVQVEQTDGSLDHELRVLQGARGNLIDGLILSPYAAGPEHIAARTAPTPLVLLGERIGHGAADHVAVDNVSAARDMVSLLVSRGYRRIAAIGLVGGATGQHSRMRLEGYEQALARAGLPLVPEHQRQVSEFGRAEGARAMDELLDLPERPDAVFCFDDLLALGALHAAHERGVRVPDEIAVAGFDDIEESRYCYPTLTTVRPDKEALARQAVELVLARLDAGDSEPPRSMVPDYALVERDSTA</sequence>
<dbReference type="GO" id="GO:0003700">
    <property type="term" value="F:DNA-binding transcription factor activity"/>
    <property type="evidence" value="ECO:0007669"/>
    <property type="project" value="TreeGrafter"/>
</dbReference>
<dbReference type="EMBL" id="RBWV01000009">
    <property type="protein sequence ID" value="RKS80209.1"/>
    <property type="molecule type" value="Genomic_DNA"/>
</dbReference>
<reference evidence="5 6" key="1">
    <citation type="submission" date="2018-10" db="EMBL/GenBank/DDBJ databases">
        <title>Genomic Encyclopedia of Archaeal and Bacterial Type Strains, Phase II (KMG-II): from individual species to whole genera.</title>
        <authorList>
            <person name="Goeker M."/>
        </authorList>
    </citation>
    <scope>NUCLEOTIDE SEQUENCE [LARGE SCALE GENOMIC DNA]</scope>
    <source>
        <strain evidence="5 6">RP-AC37</strain>
    </source>
</reference>
<organism evidence="5 6">
    <name type="scientific">Motilibacter peucedani</name>
    <dbReference type="NCBI Taxonomy" id="598650"/>
    <lineage>
        <taxon>Bacteria</taxon>
        <taxon>Bacillati</taxon>
        <taxon>Actinomycetota</taxon>
        <taxon>Actinomycetes</taxon>
        <taxon>Motilibacterales</taxon>
        <taxon>Motilibacteraceae</taxon>
        <taxon>Motilibacter</taxon>
    </lineage>
</organism>
<dbReference type="Gene3D" id="3.40.50.2300">
    <property type="match status" value="2"/>
</dbReference>
<feature type="domain" description="HTH lacI-type" evidence="4">
    <location>
        <begin position="3"/>
        <end position="57"/>
    </location>
</feature>
<dbReference type="Pfam" id="PF00356">
    <property type="entry name" value="LacI"/>
    <property type="match status" value="1"/>
</dbReference>
<name>A0A420XU76_9ACTN</name>
<dbReference type="OrthoDB" id="37081at2"/>
<dbReference type="Pfam" id="PF13377">
    <property type="entry name" value="Peripla_BP_3"/>
    <property type="match status" value="1"/>
</dbReference>
<keyword evidence="2 5" id="KW-0238">DNA-binding</keyword>
<comment type="caution">
    <text evidence="5">The sequence shown here is derived from an EMBL/GenBank/DDBJ whole genome shotgun (WGS) entry which is preliminary data.</text>
</comment>
<keyword evidence="3" id="KW-0804">Transcription</keyword>
<gene>
    <name evidence="5" type="ORF">CLV35_0631</name>
</gene>
<dbReference type="SMART" id="SM00354">
    <property type="entry name" value="HTH_LACI"/>
    <property type="match status" value="1"/>
</dbReference>
<dbReference type="InterPro" id="IPR010982">
    <property type="entry name" value="Lambda_DNA-bd_dom_sf"/>
</dbReference>
<dbReference type="Proteomes" id="UP000281955">
    <property type="component" value="Unassembled WGS sequence"/>
</dbReference>
<proteinExistence type="predicted"/>
<dbReference type="PROSITE" id="PS50932">
    <property type="entry name" value="HTH_LACI_2"/>
    <property type="match status" value="1"/>
</dbReference>
<accession>A0A420XU76</accession>
<evidence type="ECO:0000256" key="1">
    <source>
        <dbReference type="ARBA" id="ARBA00023015"/>
    </source>
</evidence>
<dbReference type="AlphaFoldDB" id="A0A420XU76"/>
<dbReference type="GO" id="GO:0000976">
    <property type="term" value="F:transcription cis-regulatory region binding"/>
    <property type="evidence" value="ECO:0007669"/>
    <property type="project" value="TreeGrafter"/>
</dbReference>
<dbReference type="RefSeq" id="WP_121191927.1">
    <property type="nucleotide sequence ID" value="NZ_RBWV01000009.1"/>
</dbReference>
<dbReference type="PANTHER" id="PTHR30146">
    <property type="entry name" value="LACI-RELATED TRANSCRIPTIONAL REPRESSOR"/>
    <property type="match status" value="1"/>
</dbReference>
<keyword evidence="6" id="KW-1185">Reference proteome</keyword>
<protein>
    <submittedName>
        <fullName evidence="5">DNA-binding LacI/PurR family transcriptional regulator</fullName>
    </submittedName>
</protein>
<evidence type="ECO:0000259" key="4">
    <source>
        <dbReference type="PROSITE" id="PS50932"/>
    </source>
</evidence>
<dbReference type="Gene3D" id="1.10.260.40">
    <property type="entry name" value="lambda repressor-like DNA-binding domains"/>
    <property type="match status" value="1"/>
</dbReference>
<dbReference type="InterPro" id="IPR028082">
    <property type="entry name" value="Peripla_BP_I"/>
</dbReference>
<dbReference type="PANTHER" id="PTHR30146:SF153">
    <property type="entry name" value="LACTOSE OPERON REPRESSOR"/>
    <property type="match status" value="1"/>
</dbReference>
<dbReference type="InterPro" id="IPR000843">
    <property type="entry name" value="HTH_LacI"/>
</dbReference>
<dbReference type="CDD" id="cd06267">
    <property type="entry name" value="PBP1_LacI_sugar_binding-like"/>
    <property type="match status" value="1"/>
</dbReference>
<evidence type="ECO:0000313" key="6">
    <source>
        <dbReference type="Proteomes" id="UP000281955"/>
    </source>
</evidence>
<evidence type="ECO:0000313" key="5">
    <source>
        <dbReference type="EMBL" id="RKS80209.1"/>
    </source>
</evidence>
<dbReference type="SUPFAM" id="SSF47413">
    <property type="entry name" value="lambda repressor-like DNA-binding domains"/>
    <property type="match status" value="1"/>
</dbReference>